<dbReference type="AlphaFoldDB" id="X0Z7Y6"/>
<feature type="non-terminal residue" evidence="3">
    <location>
        <position position="304"/>
    </location>
</feature>
<dbReference type="InterPro" id="IPR023406">
    <property type="entry name" value="Topo_IA_AS"/>
</dbReference>
<dbReference type="GO" id="GO:0006265">
    <property type="term" value="P:DNA topological change"/>
    <property type="evidence" value="ECO:0007669"/>
    <property type="project" value="InterPro"/>
</dbReference>
<evidence type="ECO:0000259" key="2">
    <source>
        <dbReference type="PROSITE" id="PS52039"/>
    </source>
</evidence>
<feature type="domain" description="Topo IA-type catalytic" evidence="2">
    <location>
        <begin position="97"/>
        <end position="304"/>
    </location>
</feature>
<gene>
    <name evidence="3" type="ORF">S01H4_10491</name>
</gene>
<dbReference type="Gene3D" id="3.40.50.140">
    <property type="match status" value="1"/>
</dbReference>
<dbReference type="InterPro" id="IPR013497">
    <property type="entry name" value="Topo_IA_cen"/>
</dbReference>
<dbReference type="PROSITE" id="PS52039">
    <property type="entry name" value="TOPO_IA_2"/>
    <property type="match status" value="1"/>
</dbReference>
<evidence type="ECO:0000256" key="1">
    <source>
        <dbReference type="ARBA" id="ARBA00023235"/>
    </source>
</evidence>
<dbReference type="InterPro" id="IPR023405">
    <property type="entry name" value="Topo_IA_core_domain"/>
</dbReference>
<accession>X0Z7Y6</accession>
<feature type="non-terminal residue" evidence="3">
    <location>
        <position position="1"/>
    </location>
</feature>
<dbReference type="InterPro" id="IPR003601">
    <property type="entry name" value="Topo_IA_2"/>
</dbReference>
<dbReference type="EMBL" id="BART01004028">
    <property type="protein sequence ID" value="GAG65234.1"/>
    <property type="molecule type" value="Genomic_DNA"/>
</dbReference>
<dbReference type="GO" id="GO:0006281">
    <property type="term" value="P:DNA repair"/>
    <property type="evidence" value="ECO:0007669"/>
    <property type="project" value="TreeGrafter"/>
</dbReference>
<dbReference type="SUPFAM" id="SSF56712">
    <property type="entry name" value="Prokaryotic type I DNA topoisomerase"/>
    <property type="match status" value="1"/>
</dbReference>
<dbReference type="Pfam" id="PF01131">
    <property type="entry name" value="Topoisom_bac"/>
    <property type="match status" value="1"/>
</dbReference>
<dbReference type="InterPro" id="IPR000380">
    <property type="entry name" value="Topo_IA"/>
</dbReference>
<dbReference type="PANTHER" id="PTHR11390:SF21">
    <property type="entry name" value="DNA TOPOISOMERASE 3-ALPHA"/>
    <property type="match status" value="1"/>
</dbReference>
<dbReference type="GO" id="GO:0006310">
    <property type="term" value="P:DNA recombination"/>
    <property type="evidence" value="ECO:0007669"/>
    <property type="project" value="TreeGrafter"/>
</dbReference>
<dbReference type="SMART" id="SM00436">
    <property type="entry name" value="TOP1Bc"/>
    <property type="match status" value="1"/>
</dbReference>
<dbReference type="GO" id="GO:0003677">
    <property type="term" value="F:DNA binding"/>
    <property type="evidence" value="ECO:0007669"/>
    <property type="project" value="InterPro"/>
</dbReference>
<keyword evidence="1" id="KW-0413">Isomerase</keyword>
<dbReference type="InterPro" id="IPR013824">
    <property type="entry name" value="Topo_IA_cen_sub1"/>
</dbReference>
<dbReference type="PRINTS" id="PR00417">
    <property type="entry name" value="PRTPISMRASEI"/>
</dbReference>
<organism evidence="3">
    <name type="scientific">marine sediment metagenome</name>
    <dbReference type="NCBI Taxonomy" id="412755"/>
    <lineage>
        <taxon>unclassified sequences</taxon>
        <taxon>metagenomes</taxon>
        <taxon>ecological metagenomes</taxon>
    </lineage>
</organism>
<dbReference type="PANTHER" id="PTHR11390">
    <property type="entry name" value="PROKARYOTIC DNA TOPOISOMERASE"/>
    <property type="match status" value="1"/>
</dbReference>
<proteinExistence type="predicted"/>
<evidence type="ECO:0000313" key="3">
    <source>
        <dbReference type="EMBL" id="GAG65234.1"/>
    </source>
</evidence>
<dbReference type="Gene3D" id="1.10.460.10">
    <property type="entry name" value="Topoisomerase I, domain 2"/>
    <property type="match status" value="1"/>
</dbReference>
<dbReference type="GO" id="GO:0003917">
    <property type="term" value="F:DNA topoisomerase type I (single strand cut, ATP-independent) activity"/>
    <property type="evidence" value="ECO:0007669"/>
    <property type="project" value="InterPro"/>
</dbReference>
<sequence length="304" mass="35201">SNSNARDILTDTKSIFKFPIKNSYNYLKLLEFISQKKEITSCIISTDSDVEGCNIGLMDAYPIIKKSKNIVKLSQLWLSSLQKSEILQAYNNQIKPKWSWAYAGETRAILDAIIGFSATREITLTLKNQLKRLNVQFVSIGRVQTSLLYLIYLREQQIRTFVPKSFWVINALIINNGEKYICPHLMNPFQKKEVSELIFSQIKNEKKGFIKRKESKSVLKYPPTPLNTSKTLQLITKHIKTTATHALKILEDLYLSQLITYPRTDSDKYKPSFDHSKNLTQFLTHSQYGNYNKFLIKNTQIFPN</sequence>
<dbReference type="PROSITE" id="PS00396">
    <property type="entry name" value="TOPO_IA_1"/>
    <property type="match status" value="1"/>
</dbReference>
<name>X0Z7Y6_9ZZZZ</name>
<reference evidence="3" key="1">
    <citation type="journal article" date="2014" name="Front. Microbiol.">
        <title>High frequency of phylogenetically diverse reductive dehalogenase-homologous genes in deep subseafloor sedimentary metagenomes.</title>
        <authorList>
            <person name="Kawai M."/>
            <person name="Futagami T."/>
            <person name="Toyoda A."/>
            <person name="Takaki Y."/>
            <person name="Nishi S."/>
            <person name="Hori S."/>
            <person name="Arai W."/>
            <person name="Tsubouchi T."/>
            <person name="Morono Y."/>
            <person name="Uchiyama I."/>
            <person name="Ito T."/>
            <person name="Fujiyama A."/>
            <person name="Inagaki F."/>
            <person name="Takami H."/>
        </authorList>
    </citation>
    <scope>NUCLEOTIDE SEQUENCE</scope>
    <source>
        <strain evidence="3">Expedition CK06-06</strain>
    </source>
</reference>
<comment type="caution">
    <text evidence="3">The sequence shown here is derived from an EMBL/GenBank/DDBJ whole genome shotgun (WGS) entry which is preliminary data.</text>
</comment>
<protein>
    <recommendedName>
        <fullName evidence="2">Topo IA-type catalytic domain-containing protein</fullName>
    </recommendedName>
</protein>